<gene>
    <name evidence="2" type="ORF">SAMN05216216_11536</name>
</gene>
<dbReference type="STRING" id="576118.SAMN05216216_11536"/>
<evidence type="ECO:0000313" key="3">
    <source>
        <dbReference type="Proteomes" id="UP000199008"/>
    </source>
</evidence>
<keyword evidence="3" id="KW-1185">Reference proteome</keyword>
<dbReference type="NCBIfam" id="NF005085">
    <property type="entry name" value="PRK06520.1"/>
    <property type="match status" value="1"/>
</dbReference>
<dbReference type="GO" id="GO:0008270">
    <property type="term" value="F:zinc ion binding"/>
    <property type="evidence" value="ECO:0007669"/>
    <property type="project" value="InterPro"/>
</dbReference>
<accession>A0A1G9G4X4</accession>
<protein>
    <submittedName>
        <fullName evidence="2">Methionine synthase II (Cobalamin-independent)</fullName>
    </submittedName>
</protein>
<dbReference type="GO" id="GO:0009086">
    <property type="term" value="P:methionine biosynthetic process"/>
    <property type="evidence" value="ECO:0007669"/>
    <property type="project" value="InterPro"/>
</dbReference>
<evidence type="ECO:0000259" key="1">
    <source>
        <dbReference type="Pfam" id="PF01717"/>
    </source>
</evidence>
<dbReference type="OrthoDB" id="6430685at2"/>
<name>A0A1G9G4X4_9BACL</name>
<sequence>MTISNLTKRKTAPFRFDNVGSFLRPLRLKEARDAFAKGAIAEEELKSVEDAAIEELIEKQKEIGLKAITDGEFRRSWWHLDFMWGLQGVEKVYVDEGYKFADVETRAESARLTGKLGGSGHPFIEHFKFVNRFADAEVIARQTIPAPAQFLAELHRPDNREATEKFYPDEAELLEDIAAAYQTFIQELYAAGCRNLQLDDCTWGMIVDEEFWKDMNADFTVEDLSRKYVDLNNKAIAGSPEDLVITTHVCRGNYRSTWASSGAYDTVADVLFGEENVEGYYLEFDTERAGGFESLSKVSGDKVVVLGLFSSKLPELEDKEEIKGRIEEAAKYIDKDRLCISPQCGFASTEEGNDLTEREQWEKLELIRETAEEVFGK</sequence>
<dbReference type="PANTHER" id="PTHR43844">
    <property type="entry name" value="METHIONINE SYNTHASE"/>
    <property type="match status" value="1"/>
</dbReference>
<evidence type="ECO:0000313" key="2">
    <source>
        <dbReference type="EMBL" id="SDK95661.1"/>
    </source>
</evidence>
<dbReference type="CDD" id="cd03311">
    <property type="entry name" value="CIMS_C_terminal_like"/>
    <property type="match status" value="1"/>
</dbReference>
<dbReference type="AlphaFoldDB" id="A0A1G9G4X4"/>
<dbReference type="GO" id="GO:0003871">
    <property type="term" value="F:5-methyltetrahydropteroyltriglutamate-homocysteine S-methyltransferase activity"/>
    <property type="evidence" value="ECO:0007669"/>
    <property type="project" value="InterPro"/>
</dbReference>
<dbReference type="SUPFAM" id="SSF51726">
    <property type="entry name" value="UROD/MetE-like"/>
    <property type="match status" value="1"/>
</dbReference>
<dbReference type="Pfam" id="PF01717">
    <property type="entry name" value="Meth_synt_2"/>
    <property type="match status" value="2"/>
</dbReference>
<feature type="domain" description="Cobalamin-independent methionine synthase MetE C-terminal/archaeal" evidence="1">
    <location>
        <begin position="18"/>
        <end position="76"/>
    </location>
</feature>
<feature type="domain" description="Cobalamin-independent methionine synthase MetE C-terminal/archaeal" evidence="1">
    <location>
        <begin position="170"/>
        <end position="350"/>
    </location>
</feature>
<dbReference type="InterPro" id="IPR002629">
    <property type="entry name" value="Met_Synth_C/arc"/>
</dbReference>
<dbReference type="EMBL" id="FNFY01000015">
    <property type="protein sequence ID" value="SDK95661.1"/>
    <property type="molecule type" value="Genomic_DNA"/>
</dbReference>
<organism evidence="2 3">
    <name type="scientific">Lacicoccus qingdaonensis</name>
    <dbReference type="NCBI Taxonomy" id="576118"/>
    <lineage>
        <taxon>Bacteria</taxon>
        <taxon>Bacillati</taxon>
        <taxon>Bacillota</taxon>
        <taxon>Bacilli</taxon>
        <taxon>Bacillales</taxon>
        <taxon>Salinicoccaceae</taxon>
        <taxon>Lacicoccus</taxon>
    </lineage>
</organism>
<reference evidence="3" key="1">
    <citation type="submission" date="2016-10" db="EMBL/GenBank/DDBJ databases">
        <authorList>
            <person name="Varghese N."/>
            <person name="Submissions S."/>
        </authorList>
    </citation>
    <scope>NUCLEOTIDE SEQUENCE [LARGE SCALE GENOMIC DNA]</scope>
    <source>
        <strain evidence="3">CGMCC 1.8895</strain>
    </source>
</reference>
<dbReference type="InterPro" id="IPR038071">
    <property type="entry name" value="UROD/MetE-like_sf"/>
</dbReference>
<dbReference type="PANTHER" id="PTHR43844:SF1">
    <property type="entry name" value="METHIONINE SYNTHASE"/>
    <property type="match status" value="1"/>
</dbReference>
<proteinExistence type="predicted"/>
<dbReference type="Proteomes" id="UP000199008">
    <property type="component" value="Unassembled WGS sequence"/>
</dbReference>
<dbReference type="Gene3D" id="3.20.20.210">
    <property type="match status" value="1"/>
</dbReference>